<dbReference type="FunFam" id="3.40.50.300:FF:000029">
    <property type="entry name" value="Elongation factor G"/>
    <property type="match status" value="1"/>
</dbReference>
<dbReference type="CDD" id="cd03713">
    <property type="entry name" value="EFG_mtEFG_C"/>
    <property type="match status" value="1"/>
</dbReference>
<dbReference type="AlphaFoldDB" id="A0A975IZ96"/>
<name>A0A975IZ96_9BACT</name>
<dbReference type="Pfam" id="PF14492">
    <property type="entry name" value="EFG_III"/>
    <property type="match status" value="1"/>
</dbReference>
<dbReference type="Pfam" id="PF03144">
    <property type="entry name" value="GTP_EFTU_D2"/>
    <property type="match status" value="1"/>
</dbReference>
<dbReference type="InterPro" id="IPR004540">
    <property type="entry name" value="Transl_elong_EFG/EF2"/>
</dbReference>
<dbReference type="NCBIfam" id="NF009381">
    <property type="entry name" value="PRK12740.1-5"/>
    <property type="match status" value="1"/>
</dbReference>
<dbReference type="PRINTS" id="PR00315">
    <property type="entry name" value="ELONGATNFCT"/>
</dbReference>
<dbReference type="InterPro" id="IPR005517">
    <property type="entry name" value="Transl_elong_EFG/EF2_IV"/>
</dbReference>
<dbReference type="FunFam" id="2.40.30.10:FF:000006">
    <property type="entry name" value="Elongation factor G"/>
    <property type="match status" value="1"/>
</dbReference>
<keyword evidence="3 8" id="KW-0547">Nucleotide-binding</keyword>
<comment type="subcellular location">
    <subcellularLocation>
        <location evidence="8">Cytoplasm</location>
    </subcellularLocation>
</comment>
<dbReference type="Pfam" id="PF00009">
    <property type="entry name" value="GTP_EFTU"/>
    <property type="match status" value="1"/>
</dbReference>
<feature type="domain" description="Tr-type G" evidence="9">
    <location>
        <begin position="15"/>
        <end position="305"/>
    </location>
</feature>
<dbReference type="CDD" id="cd04088">
    <property type="entry name" value="EFG_mtEFG_II"/>
    <property type="match status" value="1"/>
</dbReference>
<feature type="binding site" evidence="8">
    <location>
        <begin position="102"/>
        <end position="106"/>
    </location>
    <ligand>
        <name>GTP</name>
        <dbReference type="ChEBI" id="CHEBI:37565"/>
    </ligand>
</feature>
<keyword evidence="6 8" id="KW-0342">GTP-binding</keyword>
<dbReference type="Gene3D" id="2.40.30.10">
    <property type="entry name" value="Translation factors"/>
    <property type="match status" value="1"/>
</dbReference>
<dbReference type="Gene3D" id="3.30.70.870">
    <property type="entry name" value="Elongation Factor G (Translational Gtpase), domain 3"/>
    <property type="match status" value="1"/>
</dbReference>
<dbReference type="InterPro" id="IPR031157">
    <property type="entry name" value="G_TR_CS"/>
</dbReference>
<keyword evidence="11" id="KW-1185">Reference proteome</keyword>
<dbReference type="GO" id="GO:0003924">
    <property type="term" value="F:GTPase activity"/>
    <property type="evidence" value="ECO:0007669"/>
    <property type="project" value="InterPro"/>
</dbReference>
<dbReference type="FunFam" id="3.30.70.870:FF:000001">
    <property type="entry name" value="Elongation factor G"/>
    <property type="match status" value="1"/>
</dbReference>
<dbReference type="GO" id="GO:0032790">
    <property type="term" value="P:ribosome disassembly"/>
    <property type="evidence" value="ECO:0007669"/>
    <property type="project" value="TreeGrafter"/>
</dbReference>
<dbReference type="InterPro" id="IPR035649">
    <property type="entry name" value="EFG_V"/>
</dbReference>
<evidence type="ECO:0000256" key="2">
    <source>
        <dbReference type="ARBA" id="ARBA00017872"/>
    </source>
</evidence>
<dbReference type="SMART" id="SM00889">
    <property type="entry name" value="EFG_IV"/>
    <property type="match status" value="1"/>
</dbReference>
<protein>
    <recommendedName>
        <fullName evidence="2 8">Elongation factor G</fullName>
        <shortName evidence="8">EF-G</shortName>
    </recommendedName>
</protein>
<keyword evidence="8" id="KW-0963">Cytoplasm</keyword>
<dbReference type="SUPFAM" id="SSF54980">
    <property type="entry name" value="EF-G C-terminal domain-like"/>
    <property type="match status" value="2"/>
</dbReference>
<dbReference type="InterPro" id="IPR041095">
    <property type="entry name" value="EFG_II"/>
</dbReference>
<dbReference type="PANTHER" id="PTHR43261:SF1">
    <property type="entry name" value="RIBOSOME-RELEASING FACTOR 2, MITOCHONDRIAL"/>
    <property type="match status" value="1"/>
</dbReference>
<keyword evidence="4 8" id="KW-0251">Elongation factor</keyword>
<evidence type="ECO:0000256" key="3">
    <source>
        <dbReference type="ARBA" id="ARBA00022741"/>
    </source>
</evidence>
<keyword evidence="5 8" id="KW-0648">Protein biosynthesis</keyword>
<evidence type="ECO:0000256" key="1">
    <source>
        <dbReference type="ARBA" id="ARBA00005870"/>
    </source>
</evidence>
<dbReference type="Gene3D" id="3.30.70.240">
    <property type="match status" value="1"/>
</dbReference>
<organism evidence="10 11">
    <name type="scientific">Luteolibacter ambystomatis</name>
    <dbReference type="NCBI Taxonomy" id="2824561"/>
    <lineage>
        <taxon>Bacteria</taxon>
        <taxon>Pseudomonadati</taxon>
        <taxon>Verrucomicrobiota</taxon>
        <taxon>Verrucomicrobiia</taxon>
        <taxon>Verrucomicrobiales</taxon>
        <taxon>Verrucomicrobiaceae</taxon>
        <taxon>Luteolibacter</taxon>
    </lineage>
</organism>
<dbReference type="FunFam" id="3.30.70.240:FF:000001">
    <property type="entry name" value="Elongation factor G"/>
    <property type="match status" value="1"/>
</dbReference>
<evidence type="ECO:0000313" key="11">
    <source>
        <dbReference type="Proteomes" id="UP000676169"/>
    </source>
</evidence>
<dbReference type="GO" id="GO:0005525">
    <property type="term" value="F:GTP binding"/>
    <property type="evidence" value="ECO:0007669"/>
    <property type="project" value="UniProtKB-UniRule"/>
</dbReference>
<dbReference type="Pfam" id="PF03764">
    <property type="entry name" value="EFG_IV"/>
    <property type="match status" value="1"/>
</dbReference>
<dbReference type="PROSITE" id="PS51722">
    <property type="entry name" value="G_TR_2"/>
    <property type="match status" value="1"/>
</dbReference>
<dbReference type="CDD" id="cd16262">
    <property type="entry name" value="EFG_III"/>
    <property type="match status" value="1"/>
</dbReference>
<evidence type="ECO:0000256" key="4">
    <source>
        <dbReference type="ARBA" id="ARBA00022768"/>
    </source>
</evidence>
<evidence type="ECO:0000259" key="9">
    <source>
        <dbReference type="PROSITE" id="PS51722"/>
    </source>
</evidence>
<dbReference type="InterPro" id="IPR004161">
    <property type="entry name" value="EFTu-like_2"/>
</dbReference>
<feature type="binding site" evidence="8">
    <location>
        <begin position="156"/>
        <end position="159"/>
    </location>
    <ligand>
        <name>GTP</name>
        <dbReference type="ChEBI" id="CHEBI:37565"/>
    </ligand>
</feature>
<dbReference type="InterPro" id="IPR020568">
    <property type="entry name" value="Ribosomal_Su5_D2-typ_SF"/>
</dbReference>
<dbReference type="InterPro" id="IPR009022">
    <property type="entry name" value="EFG_III"/>
</dbReference>
<dbReference type="HAMAP" id="MF_00054_B">
    <property type="entry name" value="EF_G_EF_2_B"/>
    <property type="match status" value="1"/>
</dbReference>
<dbReference type="InterPro" id="IPR035647">
    <property type="entry name" value="EFG_III/V"/>
</dbReference>
<dbReference type="FunFam" id="3.30.230.10:FF:000003">
    <property type="entry name" value="Elongation factor G"/>
    <property type="match status" value="1"/>
</dbReference>
<evidence type="ECO:0000313" key="10">
    <source>
        <dbReference type="EMBL" id="QUE51062.1"/>
    </source>
</evidence>
<dbReference type="GO" id="GO:0005737">
    <property type="term" value="C:cytoplasm"/>
    <property type="evidence" value="ECO:0007669"/>
    <property type="project" value="UniProtKB-SubCell"/>
</dbReference>
<dbReference type="KEGG" id="lamb:KBB96_19675"/>
<accession>A0A975IZ96</accession>
<proteinExistence type="inferred from homology"/>
<comment type="similarity">
    <text evidence="1 8">Belongs to the TRAFAC class translation factor GTPase superfamily. Classic translation factor GTPase family. EF-G/EF-2 subfamily.</text>
</comment>
<dbReference type="EMBL" id="CP073100">
    <property type="protein sequence ID" value="QUE51062.1"/>
    <property type="molecule type" value="Genomic_DNA"/>
</dbReference>
<dbReference type="RefSeq" id="WP_211631201.1">
    <property type="nucleotide sequence ID" value="NZ_CP073100.1"/>
</dbReference>
<evidence type="ECO:0000256" key="8">
    <source>
        <dbReference type="HAMAP-Rule" id="MF_00054"/>
    </source>
</evidence>
<dbReference type="InterPro" id="IPR009000">
    <property type="entry name" value="Transl_B-barrel_sf"/>
</dbReference>
<dbReference type="PANTHER" id="PTHR43261">
    <property type="entry name" value="TRANSLATION ELONGATION FACTOR G-RELATED"/>
    <property type="match status" value="1"/>
</dbReference>
<dbReference type="GO" id="GO:0003746">
    <property type="term" value="F:translation elongation factor activity"/>
    <property type="evidence" value="ECO:0007669"/>
    <property type="project" value="UniProtKB-UniRule"/>
</dbReference>
<dbReference type="SMART" id="SM00838">
    <property type="entry name" value="EFG_C"/>
    <property type="match status" value="1"/>
</dbReference>
<dbReference type="InterPro" id="IPR014721">
    <property type="entry name" value="Ribsml_uS5_D2-typ_fold_subgr"/>
</dbReference>
<evidence type="ECO:0000256" key="7">
    <source>
        <dbReference type="ARBA" id="ARBA00024731"/>
    </source>
</evidence>
<dbReference type="NCBIfam" id="TIGR00231">
    <property type="entry name" value="small_GTP"/>
    <property type="match status" value="1"/>
</dbReference>
<gene>
    <name evidence="8 10" type="primary">fusA</name>
    <name evidence="10" type="ORF">KBB96_19675</name>
</gene>
<dbReference type="Proteomes" id="UP000676169">
    <property type="component" value="Chromosome"/>
</dbReference>
<dbReference type="SUPFAM" id="SSF54211">
    <property type="entry name" value="Ribosomal protein S5 domain 2-like"/>
    <property type="match status" value="1"/>
</dbReference>
<dbReference type="SUPFAM" id="SSF50447">
    <property type="entry name" value="Translation proteins"/>
    <property type="match status" value="1"/>
</dbReference>
<comment type="function">
    <text evidence="7 8">Catalyzes the GTP-dependent ribosomal translocation step during translation elongation. During this step, the ribosome changes from the pre-translocational (PRE) to the post-translocational (POST) state as the newly formed A-site-bound peptidyl-tRNA and P-site-bound deacylated tRNA move to the P and E sites, respectively. Catalyzes the coordinated movement of the two tRNA molecules, the mRNA and conformational changes in the ribosome.</text>
</comment>
<dbReference type="InterPro" id="IPR027417">
    <property type="entry name" value="P-loop_NTPase"/>
</dbReference>
<dbReference type="InterPro" id="IPR000795">
    <property type="entry name" value="T_Tr_GTP-bd_dom"/>
</dbReference>
<feature type="binding site" evidence="8">
    <location>
        <begin position="24"/>
        <end position="31"/>
    </location>
    <ligand>
        <name>GTP</name>
        <dbReference type="ChEBI" id="CHEBI:37565"/>
    </ligand>
</feature>
<dbReference type="CDD" id="cd01434">
    <property type="entry name" value="EFG_mtEFG1_IV"/>
    <property type="match status" value="1"/>
</dbReference>
<evidence type="ECO:0000256" key="6">
    <source>
        <dbReference type="ARBA" id="ARBA00023134"/>
    </source>
</evidence>
<dbReference type="SUPFAM" id="SSF52540">
    <property type="entry name" value="P-loop containing nucleoside triphosphate hydrolases"/>
    <property type="match status" value="1"/>
</dbReference>
<dbReference type="InterPro" id="IPR005225">
    <property type="entry name" value="Small_GTP-bd"/>
</dbReference>
<evidence type="ECO:0000256" key="5">
    <source>
        <dbReference type="ARBA" id="ARBA00022917"/>
    </source>
</evidence>
<dbReference type="InterPro" id="IPR047872">
    <property type="entry name" value="EFG_IV"/>
</dbReference>
<reference evidence="10" key="1">
    <citation type="submission" date="2021-04" db="EMBL/GenBank/DDBJ databases">
        <title>Luteolibacter sp. 32A isolated from the skin of an Anderson's salamander (Ambystoma andersonii).</title>
        <authorList>
            <person name="Spergser J."/>
            <person name="Busse H.-J."/>
        </authorList>
    </citation>
    <scope>NUCLEOTIDE SEQUENCE</scope>
    <source>
        <strain evidence="10">32A</strain>
    </source>
</reference>
<dbReference type="CDD" id="cd01886">
    <property type="entry name" value="EF-G"/>
    <property type="match status" value="1"/>
</dbReference>
<dbReference type="Pfam" id="PF00679">
    <property type="entry name" value="EFG_C"/>
    <property type="match status" value="1"/>
</dbReference>
<dbReference type="Gene3D" id="3.40.50.300">
    <property type="entry name" value="P-loop containing nucleotide triphosphate hydrolases"/>
    <property type="match status" value="1"/>
</dbReference>
<dbReference type="Gene3D" id="3.30.230.10">
    <property type="match status" value="1"/>
</dbReference>
<dbReference type="PROSITE" id="PS00301">
    <property type="entry name" value="G_TR_1"/>
    <property type="match status" value="1"/>
</dbReference>
<sequence>MSANPNSPNRQYTLERTRNIGIAAHIDAGKTTLTERILFYTGMIHKIGEVHDGAATTDWMEQERERGITITSAAVTTEWWQRNEDGVTKLFPELKQRINIIDTPGHVDFTAEVERSLRVLDGAIVVFCGVAGVQPQTETVWRQATKYHVPRIVFVNKMDRTGANFQNVFNEVKEKLGAHAARILIPIGAEDHLIGQIDVVNQKAIFYSDSDKFGSTYEVRDLDDAQKAVAEEAYGELVNAVADVDDVLGEKILMEEAFTKADLKAAIRRATIANKLIPVAGGSAFKNKGVQYLLDAVVDYLPSPLDLPPAVGMDPDDHDRHIEVITSDNEKFVSLAFKLWADKFVGKLVFFRVYSGSIKKGDTVYNPRTRRSERVGRLIRIQSNEHKDVDVCYSGDIAAMVGIKNVTTGDTLAAEDHDVVLEPPTFPEPVISMAVEPKTKADQEKLALALGRLSEEDPTFMVKTDEETGQTIIAGMGELHLEIIVDRLKREFKVEANTGAPQIAYRETITKGAPGEGKLVKQSGGRGQYGHVRLELKPNEKGKGLTIENKVVGGEIPKEYINAVYKGVNESMTNGIIAGFPVIDVHVDILGGSYHDVDSNENAFTMAAIFAMKDGFKKAKPILLEPIMAVEVSTPDDYQGDVMGDLNRRRGQIQNMETKGRLAVIHANVPLKEMFGYSTDVRTISSGRASYSMTPSHFEQVPNNIVDQIVSERTGYSSRD</sequence>
<dbReference type="NCBIfam" id="TIGR00484">
    <property type="entry name" value="EF-G"/>
    <property type="match status" value="1"/>
</dbReference>
<dbReference type="InterPro" id="IPR000640">
    <property type="entry name" value="EFG_V-like"/>
</dbReference>